<proteinExistence type="predicted"/>
<organism evidence="1 2">
    <name type="scientific">Colletotrichum godetiae</name>
    <dbReference type="NCBI Taxonomy" id="1209918"/>
    <lineage>
        <taxon>Eukaryota</taxon>
        <taxon>Fungi</taxon>
        <taxon>Dikarya</taxon>
        <taxon>Ascomycota</taxon>
        <taxon>Pezizomycotina</taxon>
        <taxon>Sordariomycetes</taxon>
        <taxon>Hypocreomycetidae</taxon>
        <taxon>Glomerellales</taxon>
        <taxon>Glomerellaceae</taxon>
        <taxon>Colletotrichum</taxon>
        <taxon>Colletotrichum acutatum species complex</taxon>
    </lineage>
</organism>
<name>A0AAJ0F189_9PEZI</name>
<evidence type="ECO:0000313" key="2">
    <source>
        <dbReference type="Proteomes" id="UP001224890"/>
    </source>
</evidence>
<feature type="non-terminal residue" evidence="1">
    <location>
        <position position="177"/>
    </location>
</feature>
<accession>A0AAJ0F189</accession>
<dbReference type="EMBL" id="JAHMHR010000004">
    <property type="protein sequence ID" value="KAK1691466.1"/>
    <property type="molecule type" value="Genomic_DNA"/>
</dbReference>
<dbReference type="GeneID" id="85458281"/>
<keyword evidence="2" id="KW-1185">Reference proteome</keyword>
<dbReference type="RefSeq" id="XP_060435161.1">
    <property type="nucleotide sequence ID" value="XM_060573755.1"/>
</dbReference>
<comment type="caution">
    <text evidence="1">The sequence shown here is derived from an EMBL/GenBank/DDBJ whole genome shotgun (WGS) entry which is preliminary data.</text>
</comment>
<dbReference type="AlphaFoldDB" id="A0AAJ0F189"/>
<dbReference type="Proteomes" id="UP001224890">
    <property type="component" value="Unassembled WGS sequence"/>
</dbReference>
<gene>
    <name evidence="1" type="ORF">BDP55DRAFT_647152</name>
</gene>
<sequence length="177" mass="19481">MYPKFPLVVVVPLCRLASPSACCRPFFPSCARIVVLAPFSEPGSCGLLEDLHLTGSQNLTLLSYSRQPLHTPTHPSQTGVGTSFFPLWWSRGVDWTGHCLTQGTKHHQEIKLCRPKYCVEANSLAAVSVLFVMPNLVRWRRLFGGVPPAPGSYLCPGLERAPPEGSVKICLPEDRKV</sequence>
<evidence type="ECO:0000313" key="1">
    <source>
        <dbReference type="EMBL" id="KAK1691466.1"/>
    </source>
</evidence>
<reference evidence="1" key="1">
    <citation type="submission" date="2021-06" db="EMBL/GenBank/DDBJ databases">
        <title>Comparative genomics, transcriptomics and evolutionary studies reveal genomic signatures of adaptation to plant cell wall in hemibiotrophic fungi.</title>
        <authorList>
            <consortium name="DOE Joint Genome Institute"/>
            <person name="Baroncelli R."/>
            <person name="Diaz J.F."/>
            <person name="Benocci T."/>
            <person name="Peng M."/>
            <person name="Battaglia E."/>
            <person name="Haridas S."/>
            <person name="Andreopoulos W."/>
            <person name="Labutti K."/>
            <person name="Pangilinan J."/>
            <person name="Floch G.L."/>
            <person name="Makela M.R."/>
            <person name="Henrissat B."/>
            <person name="Grigoriev I.V."/>
            <person name="Crouch J.A."/>
            <person name="De Vries R.P."/>
            <person name="Sukno S.A."/>
            <person name="Thon M.R."/>
        </authorList>
    </citation>
    <scope>NUCLEOTIDE SEQUENCE</scope>
    <source>
        <strain evidence="1">CBS 193.32</strain>
    </source>
</reference>
<protein>
    <submittedName>
        <fullName evidence="1">Uncharacterized protein</fullName>
    </submittedName>
</protein>